<feature type="binding site" evidence="8">
    <location>
        <position position="123"/>
    </location>
    <ligand>
        <name>ATP</name>
        <dbReference type="ChEBI" id="CHEBI:30616"/>
    </ligand>
</feature>
<dbReference type="STRING" id="265719.SAMN04488509_11616"/>
<dbReference type="GO" id="GO:0070733">
    <property type="term" value="F:AMPylase activity"/>
    <property type="evidence" value="ECO:0007669"/>
    <property type="project" value="UniProtKB-EC"/>
</dbReference>
<protein>
    <recommendedName>
        <fullName evidence="8">Protein nucleotidyltransferase YdiU</fullName>
        <ecNumber evidence="8">2.7.7.-</ecNumber>
    </recommendedName>
    <alternativeName>
        <fullName evidence="8">Protein adenylyltransferase YdiU</fullName>
        <ecNumber evidence="8">2.7.7.108</ecNumber>
    </alternativeName>
    <alternativeName>
        <fullName evidence="8">Protein uridylyltransferase YdiU</fullName>
        <ecNumber evidence="8">2.7.7.-</ecNumber>
    </alternativeName>
</protein>
<feature type="binding site" evidence="8">
    <location>
        <position position="200"/>
    </location>
    <ligand>
        <name>ATP</name>
        <dbReference type="ChEBI" id="CHEBI:30616"/>
    </ligand>
</feature>
<dbReference type="OrthoDB" id="9776281at2"/>
<dbReference type="Pfam" id="PF02696">
    <property type="entry name" value="SelO"/>
    <property type="match status" value="1"/>
</dbReference>
<dbReference type="GO" id="GO:0030145">
    <property type="term" value="F:manganese ion binding"/>
    <property type="evidence" value="ECO:0007669"/>
    <property type="project" value="UniProtKB-UniRule"/>
</dbReference>
<feature type="binding site" evidence="8">
    <location>
        <position position="100"/>
    </location>
    <ligand>
        <name>ATP</name>
        <dbReference type="ChEBI" id="CHEBI:30616"/>
    </ligand>
</feature>
<comment type="function">
    <text evidence="8">Nucleotidyltransferase involved in the post-translational modification of proteins. It can catalyze the addition of adenosine monophosphate (AMP) or uridine monophosphate (UMP) to a protein, resulting in modifications known as AMPylation and UMPylation.</text>
</comment>
<evidence type="ECO:0000313" key="9">
    <source>
        <dbReference type="EMBL" id="SDE06608.1"/>
    </source>
</evidence>
<comment type="catalytic activity">
    <reaction evidence="8">
        <text>L-histidyl-[protein] + UTP = N(tele)-(5'-uridylyl)-L-histidyl-[protein] + diphosphate</text>
        <dbReference type="Rhea" id="RHEA:83891"/>
        <dbReference type="Rhea" id="RHEA-COMP:9745"/>
        <dbReference type="Rhea" id="RHEA-COMP:20239"/>
        <dbReference type="ChEBI" id="CHEBI:29979"/>
        <dbReference type="ChEBI" id="CHEBI:33019"/>
        <dbReference type="ChEBI" id="CHEBI:46398"/>
        <dbReference type="ChEBI" id="CHEBI:233474"/>
    </reaction>
</comment>
<dbReference type="InterPro" id="IPR003846">
    <property type="entry name" value="SelO"/>
</dbReference>
<proteinExistence type="inferred from homology"/>
<evidence type="ECO:0000256" key="5">
    <source>
        <dbReference type="ARBA" id="ARBA00022741"/>
    </source>
</evidence>
<evidence type="ECO:0000256" key="4">
    <source>
        <dbReference type="ARBA" id="ARBA00022723"/>
    </source>
</evidence>
<feature type="binding site" evidence="8">
    <location>
        <position position="136"/>
    </location>
    <ligand>
        <name>ATP</name>
        <dbReference type="ChEBI" id="CHEBI:30616"/>
    </ligand>
</feature>
<dbReference type="Proteomes" id="UP000199603">
    <property type="component" value="Unassembled WGS sequence"/>
</dbReference>
<feature type="binding site" evidence="8">
    <location>
        <position position="279"/>
    </location>
    <ligand>
        <name>ATP</name>
        <dbReference type="ChEBI" id="CHEBI:30616"/>
    </ligand>
</feature>
<feature type="binding site" evidence="8">
    <location>
        <position position="279"/>
    </location>
    <ligand>
        <name>Mg(2+)</name>
        <dbReference type="ChEBI" id="CHEBI:18420"/>
    </ligand>
</feature>
<gene>
    <name evidence="8" type="primary">ydiU</name>
    <name evidence="8" type="synonym">selO</name>
    <name evidence="9" type="ORF">SAMN04488509_11616</name>
</gene>
<comment type="catalytic activity">
    <reaction evidence="8">
        <text>L-tyrosyl-[protein] + ATP = O-(5'-adenylyl)-L-tyrosyl-[protein] + diphosphate</text>
        <dbReference type="Rhea" id="RHEA:54288"/>
        <dbReference type="Rhea" id="RHEA-COMP:10136"/>
        <dbReference type="Rhea" id="RHEA-COMP:13846"/>
        <dbReference type="ChEBI" id="CHEBI:30616"/>
        <dbReference type="ChEBI" id="CHEBI:33019"/>
        <dbReference type="ChEBI" id="CHEBI:46858"/>
        <dbReference type="ChEBI" id="CHEBI:83624"/>
        <dbReference type="EC" id="2.7.7.108"/>
    </reaction>
</comment>
<keyword evidence="5 8" id="KW-0547">Nucleotide-binding</keyword>
<name>A0A1G6ZVB3_9GAMM</name>
<comment type="similarity">
    <text evidence="1 8">Belongs to the SELO family.</text>
</comment>
<evidence type="ECO:0000256" key="2">
    <source>
        <dbReference type="ARBA" id="ARBA00022679"/>
    </source>
</evidence>
<feature type="binding site" evidence="8">
    <location>
        <position position="103"/>
    </location>
    <ligand>
        <name>ATP</name>
        <dbReference type="ChEBI" id="CHEBI:30616"/>
    </ligand>
</feature>
<evidence type="ECO:0000256" key="8">
    <source>
        <dbReference type="HAMAP-Rule" id="MF_00692"/>
    </source>
</evidence>
<dbReference type="EC" id="2.7.7.-" evidence="8"/>
<sequence length="516" mass="56718">MPLTFDNAFRRALPGDPETANFTRPVSGALWSAVQPTPVRAPRLLALSPAVAAAIGFSAEDTASAHFAEVFAGNALIEGMQPIATNYGGHQFGHWAGQLGDGRAISLGEAIGVDGRRHELQLKGAGPTPYSRRADGRAVLRSSLREFVCSEAMHALGVPTTRALSLVVTGEAVVRDILYAGDPKPEPGAVVCRVAPSFLRFGHFELPASRGEHPLLRQLWDFMCARDFPEFEGRADRDAQVFRAICERTALLIAHWMRVGFVHGVMNTDNLSVLGLTIDYGPYGWLEDFDPAWTPNTTDAEGRRYAFGRQPQIAHWNLSCLAGALSSLFADQEPLRDGLRAYAETFNRAHAEFNAGKLGLLDPRGEDNALAQRLYGLMHSAQLDFTLSFRALMALDDGSYAVDLLRPASYDEAAFEAQRSALEAWLHDYTQRLYGESATEARRARMAALNPRYVPRNWLAQQAIDAAEQGDLAPLHRLQTVLERPYEEQPGAEAYAQKRPDWARHRAGCSMLSCSS</sequence>
<dbReference type="HAMAP" id="MF_00692">
    <property type="entry name" value="SelO"/>
    <property type="match status" value="1"/>
</dbReference>
<dbReference type="PANTHER" id="PTHR32057:SF14">
    <property type="entry name" value="PROTEIN ADENYLYLTRANSFERASE SELO, MITOCHONDRIAL"/>
    <property type="match status" value="1"/>
</dbReference>
<dbReference type="GO" id="GO:0000287">
    <property type="term" value="F:magnesium ion binding"/>
    <property type="evidence" value="ECO:0007669"/>
    <property type="project" value="UniProtKB-UniRule"/>
</dbReference>
<keyword evidence="10" id="KW-1185">Reference proteome</keyword>
<feature type="binding site" evidence="8">
    <location>
        <position position="193"/>
    </location>
    <ligand>
        <name>ATP</name>
        <dbReference type="ChEBI" id="CHEBI:30616"/>
    </ligand>
</feature>
<feature type="binding site" evidence="8">
    <location>
        <position position="270"/>
    </location>
    <ligand>
        <name>Mg(2+)</name>
        <dbReference type="ChEBI" id="CHEBI:18420"/>
    </ligand>
</feature>
<keyword evidence="4 8" id="KW-0479">Metal-binding</keyword>
<dbReference type="EC" id="2.7.7.108" evidence="8"/>
<keyword evidence="6 8" id="KW-0067">ATP-binding</keyword>
<keyword evidence="8" id="KW-0464">Manganese</keyword>
<dbReference type="EMBL" id="FNAG01000016">
    <property type="protein sequence ID" value="SDE06608.1"/>
    <property type="molecule type" value="Genomic_DNA"/>
</dbReference>
<comment type="catalytic activity">
    <reaction evidence="8">
        <text>L-tyrosyl-[protein] + UTP = O-(5'-uridylyl)-L-tyrosyl-[protein] + diphosphate</text>
        <dbReference type="Rhea" id="RHEA:83887"/>
        <dbReference type="Rhea" id="RHEA-COMP:10136"/>
        <dbReference type="Rhea" id="RHEA-COMP:20238"/>
        <dbReference type="ChEBI" id="CHEBI:33019"/>
        <dbReference type="ChEBI" id="CHEBI:46398"/>
        <dbReference type="ChEBI" id="CHEBI:46858"/>
        <dbReference type="ChEBI" id="CHEBI:90602"/>
    </reaction>
</comment>
<evidence type="ECO:0000313" key="10">
    <source>
        <dbReference type="Proteomes" id="UP000199603"/>
    </source>
</evidence>
<dbReference type="RefSeq" id="WP_091245535.1">
    <property type="nucleotide sequence ID" value="NZ_FNAG01000016.1"/>
</dbReference>
<organism evidence="9 10">
    <name type="scientific">Aquimonas voraii</name>
    <dbReference type="NCBI Taxonomy" id="265719"/>
    <lineage>
        <taxon>Bacteria</taxon>
        <taxon>Pseudomonadati</taxon>
        <taxon>Pseudomonadota</taxon>
        <taxon>Gammaproteobacteria</taxon>
        <taxon>Lysobacterales</taxon>
        <taxon>Lysobacteraceae</taxon>
        <taxon>Aquimonas</taxon>
    </lineage>
</organism>
<evidence type="ECO:0000256" key="6">
    <source>
        <dbReference type="ARBA" id="ARBA00022840"/>
    </source>
</evidence>
<comment type="catalytic activity">
    <reaction evidence="8">
        <text>L-threonyl-[protein] + ATP = 3-O-(5'-adenylyl)-L-threonyl-[protein] + diphosphate</text>
        <dbReference type="Rhea" id="RHEA:54292"/>
        <dbReference type="Rhea" id="RHEA-COMP:11060"/>
        <dbReference type="Rhea" id="RHEA-COMP:13847"/>
        <dbReference type="ChEBI" id="CHEBI:30013"/>
        <dbReference type="ChEBI" id="CHEBI:30616"/>
        <dbReference type="ChEBI" id="CHEBI:33019"/>
        <dbReference type="ChEBI" id="CHEBI:138113"/>
        <dbReference type="EC" id="2.7.7.108"/>
    </reaction>
</comment>
<comment type="catalytic activity">
    <reaction evidence="8">
        <text>L-seryl-[protein] + UTP = O-(5'-uridylyl)-L-seryl-[protein] + diphosphate</text>
        <dbReference type="Rhea" id="RHEA:64604"/>
        <dbReference type="Rhea" id="RHEA-COMP:9863"/>
        <dbReference type="Rhea" id="RHEA-COMP:16635"/>
        <dbReference type="ChEBI" id="CHEBI:29999"/>
        <dbReference type="ChEBI" id="CHEBI:33019"/>
        <dbReference type="ChEBI" id="CHEBI:46398"/>
        <dbReference type="ChEBI" id="CHEBI:156051"/>
    </reaction>
</comment>
<keyword evidence="3 8" id="KW-0548">Nucleotidyltransferase</keyword>
<dbReference type="GO" id="GO:0005524">
    <property type="term" value="F:ATP binding"/>
    <property type="evidence" value="ECO:0007669"/>
    <property type="project" value="UniProtKB-UniRule"/>
</dbReference>
<feature type="binding site" evidence="8">
    <location>
        <position position="135"/>
    </location>
    <ligand>
        <name>ATP</name>
        <dbReference type="ChEBI" id="CHEBI:30616"/>
    </ligand>
</feature>
<reference evidence="9 10" key="1">
    <citation type="submission" date="2016-10" db="EMBL/GenBank/DDBJ databases">
        <authorList>
            <person name="de Groot N.N."/>
        </authorList>
    </citation>
    <scope>NUCLEOTIDE SEQUENCE [LARGE SCALE GENOMIC DNA]</scope>
    <source>
        <strain evidence="9 10">DSM 16957</strain>
    </source>
</reference>
<dbReference type="PANTHER" id="PTHR32057">
    <property type="entry name" value="PROTEIN ADENYLYLTRANSFERASE SELO, MITOCHONDRIAL"/>
    <property type="match status" value="1"/>
</dbReference>
<feature type="binding site" evidence="8">
    <location>
        <position position="102"/>
    </location>
    <ligand>
        <name>ATP</name>
        <dbReference type="ChEBI" id="CHEBI:30616"/>
    </ligand>
</feature>
<comment type="catalytic activity">
    <reaction evidence="8">
        <text>L-seryl-[protein] + ATP = 3-O-(5'-adenylyl)-L-seryl-[protein] + diphosphate</text>
        <dbReference type="Rhea" id="RHEA:58120"/>
        <dbReference type="Rhea" id="RHEA-COMP:9863"/>
        <dbReference type="Rhea" id="RHEA-COMP:15073"/>
        <dbReference type="ChEBI" id="CHEBI:29999"/>
        <dbReference type="ChEBI" id="CHEBI:30616"/>
        <dbReference type="ChEBI" id="CHEBI:33019"/>
        <dbReference type="ChEBI" id="CHEBI:142516"/>
        <dbReference type="EC" id="2.7.7.108"/>
    </reaction>
</comment>
<dbReference type="NCBIfam" id="NF000658">
    <property type="entry name" value="PRK00029.1"/>
    <property type="match status" value="1"/>
</dbReference>
<comment type="cofactor">
    <cofactor evidence="8">
        <name>Mg(2+)</name>
        <dbReference type="ChEBI" id="CHEBI:18420"/>
    </cofactor>
    <cofactor evidence="8">
        <name>Mn(2+)</name>
        <dbReference type="ChEBI" id="CHEBI:29035"/>
    </cofactor>
</comment>
<accession>A0A1G6ZVB3</accession>
<keyword evidence="2 8" id="KW-0808">Transferase</keyword>
<feature type="active site" description="Proton acceptor" evidence="8">
    <location>
        <position position="269"/>
    </location>
</feature>
<dbReference type="AlphaFoldDB" id="A0A1G6ZVB3"/>
<evidence type="ECO:0000256" key="3">
    <source>
        <dbReference type="ARBA" id="ARBA00022695"/>
    </source>
</evidence>
<evidence type="ECO:0000256" key="1">
    <source>
        <dbReference type="ARBA" id="ARBA00009747"/>
    </source>
</evidence>
<keyword evidence="7 8" id="KW-0460">Magnesium</keyword>
<evidence type="ECO:0000256" key="7">
    <source>
        <dbReference type="ARBA" id="ARBA00022842"/>
    </source>
</evidence>